<feature type="compositionally biased region" description="Polar residues" evidence="1">
    <location>
        <begin position="43"/>
        <end position="59"/>
    </location>
</feature>
<gene>
    <name evidence="2" type="ORF">B1R32_1325</name>
</gene>
<protein>
    <submittedName>
        <fullName evidence="2">Uncharacterized protein</fullName>
    </submittedName>
</protein>
<dbReference type="AlphaFoldDB" id="A0A2S8SNW3"/>
<organism evidence="2 3">
    <name type="scientific">Abditibacterium utsteinense</name>
    <dbReference type="NCBI Taxonomy" id="1960156"/>
    <lineage>
        <taxon>Bacteria</taxon>
        <taxon>Pseudomonadati</taxon>
        <taxon>Abditibacteriota</taxon>
        <taxon>Abditibacteriia</taxon>
        <taxon>Abditibacteriales</taxon>
        <taxon>Abditibacteriaceae</taxon>
        <taxon>Abditibacterium</taxon>
    </lineage>
</organism>
<sequence length="59" mass="6443">MVGALEWEQISQKGSALVILQNGISSFFVESKAGSTKNEEKPTTWSQLSRSLGQTRTIS</sequence>
<dbReference type="InParanoid" id="A0A2S8SNW3"/>
<evidence type="ECO:0000256" key="1">
    <source>
        <dbReference type="SAM" id="MobiDB-lite"/>
    </source>
</evidence>
<evidence type="ECO:0000313" key="3">
    <source>
        <dbReference type="Proteomes" id="UP000237684"/>
    </source>
</evidence>
<reference evidence="2 3" key="1">
    <citation type="journal article" date="2018" name="Syst. Appl. Microbiol.">
        <title>Abditibacterium utsteinense sp. nov., the first cultivated member of candidate phylum FBP, isolated from ice-free Antarctic soil samples.</title>
        <authorList>
            <person name="Tahon G."/>
            <person name="Tytgat B."/>
            <person name="Lebbe L."/>
            <person name="Carlier A."/>
            <person name="Willems A."/>
        </authorList>
    </citation>
    <scope>NUCLEOTIDE SEQUENCE [LARGE SCALE GENOMIC DNA]</scope>
    <source>
        <strain evidence="2 3">LMG 29911</strain>
    </source>
</reference>
<accession>A0A2S8SNW3</accession>
<dbReference type="Proteomes" id="UP000237684">
    <property type="component" value="Unassembled WGS sequence"/>
</dbReference>
<keyword evidence="3" id="KW-1185">Reference proteome</keyword>
<evidence type="ECO:0000313" key="2">
    <source>
        <dbReference type="EMBL" id="PQV62476.1"/>
    </source>
</evidence>
<dbReference type="EMBL" id="NIGF01000032">
    <property type="protein sequence ID" value="PQV62476.1"/>
    <property type="molecule type" value="Genomic_DNA"/>
</dbReference>
<feature type="region of interest" description="Disordered" evidence="1">
    <location>
        <begin position="32"/>
        <end position="59"/>
    </location>
</feature>
<comment type="caution">
    <text evidence="2">The sequence shown here is derived from an EMBL/GenBank/DDBJ whole genome shotgun (WGS) entry which is preliminary data.</text>
</comment>
<name>A0A2S8SNW3_9BACT</name>
<proteinExistence type="predicted"/>